<organism evidence="1 2">
    <name type="scientific">Acetitomaculum ruminis DSM 5522</name>
    <dbReference type="NCBI Taxonomy" id="1120918"/>
    <lineage>
        <taxon>Bacteria</taxon>
        <taxon>Bacillati</taxon>
        <taxon>Bacillota</taxon>
        <taxon>Clostridia</taxon>
        <taxon>Lachnospirales</taxon>
        <taxon>Lachnospiraceae</taxon>
        <taxon>Acetitomaculum</taxon>
    </lineage>
</organism>
<evidence type="ECO:0000313" key="1">
    <source>
        <dbReference type="EMBL" id="SFA87975.1"/>
    </source>
</evidence>
<evidence type="ECO:0000313" key="2">
    <source>
        <dbReference type="Proteomes" id="UP000198838"/>
    </source>
</evidence>
<sequence length="93" mass="10785">MTNIKGVDELAVASKLLSADSGIYYQVNYDTNKKEVHTSWIFDEWKMSRVKSPDPNVIYCGIVDRPMSEEEITKIVENGLIRWSKQKQRMLMS</sequence>
<protein>
    <submittedName>
        <fullName evidence="1">Uncharacterized protein</fullName>
    </submittedName>
</protein>
<reference evidence="1 2" key="1">
    <citation type="submission" date="2016-10" db="EMBL/GenBank/DDBJ databases">
        <authorList>
            <person name="de Groot N.N."/>
        </authorList>
    </citation>
    <scope>NUCLEOTIDE SEQUENCE [LARGE SCALE GENOMIC DNA]</scope>
    <source>
        <strain evidence="1 2">DSM 5522</strain>
    </source>
</reference>
<dbReference type="STRING" id="1120918.SAMN05216249_10475"/>
<dbReference type="RefSeq" id="WP_092870790.1">
    <property type="nucleotide sequence ID" value="NZ_FOJY01000004.1"/>
</dbReference>
<dbReference type="AlphaFoldDB" id="A0A1I0WGR3"/>
<dbReference type="EMBL" id="FOJY01000004">
    <property type="protein sequence ID" value="SFA87975.1"/>
    <property type="molecule type" value="Genomic_DNA"/>
</dbReference>
<name>A0A1I0WGR3_9FIRM</name>
<accession>A0A1I0WGR3</accession>
<proteinExistence type="predicted"/>
<keyword evidence="2" id="KW-1185">Reference proteome</keyword>
<gene>
    <name evidence="1" type="ORF">SAMN05216249_10475</name>
</gene>
<dbReference type="Proteomes" id="UP000198838">
    <property type="component" value="Unassembled WGS sequence"/>
</dbReference>